<feature type="region of interest" description="Disordered" evidence="1">
    <location>
        <begin position="60"/>
        <end position="87"/>
    </location>
</feature>
<accession>A0AAN6JJ83</accession>
<dbReference type="EMBL" id="JASUXU010000004">
    <property type="protein sequence ID" value="KAK0326339.1"/>
    <property type="molecule type" value="Genomic_DNA"/>
</dbReference>
<dbReference type="AlphaFoldDB" id="A0AAN6JJ83"/>
<evidence type="ECO:0000256" key="1">
    <source>
        <dbReference type="SAM" id="MobiDB-lite"/>
    </source>
</evidence>
<gene>
    <name evidence="2" type="ORF">LTR82_002179</name>
</gene>
<feature type="compositionally biased region" description="Basic and acidic residues" evidence="1">
    <location>
        <begin position="61"/>
        <end position="73"/>
    </location>
</feature>
<evidence type="ECO:0000313" key="2">
    <source>
        <dbReference type="EMBL" id="KAK0326339.1"/>
    </source>
</evidence>
<reference evidence="2" key="1">
    <citation type="submission" date="2021-12" db="EMBL/GenBank/DDBJ databases">
        <title>Black yeast isolated from Biological Soil Crust.</title>
        <authorList>
            <person name="Kurbessoian T."/>
        </authorList>
    </citation>
    <scope>NUCLEOTIDE SEQUENCE</scope>
    <source>
        <strain evidence="2">CCFEE 5208</strain>
    </source>
</reference>
<organism evidence="2 3">
    <name type="scientific">Friedmanniomyces endolithicus</name>
    <dbReference type="NCBI Taxonomy" id="329885"/>
    <lineage>
        <taxon>Eukaryota</taxon>
        <taxon>Fungi</taxon>
        <taxon>Dikarya</taxon>
        <taxon>Ascomycota</taxon>
        <taxon>Pezizomycotina</taxon>
        <taxon>Dothideomycetes</taxon>
        <taxon>Dothideomycetidae</taxon>
        <taxon>Mycosphaerellales</taxon>
        <taxon>Teratosphaeriaceae</taxon>
        <taxon>Friedmanniomyces</taxon>
    </lineage>
</organism>
<dbReference type="Proteomes" id="UP001168146">
    <property type="component" value="Unassembled WGS sequence"/>
</dbReference>
<proteinExistence type="predicted"/>
<protein>
    <submittedName>
        <fullName evidence="2">Uncharacterized protein</fullName>
    </submittedName>
</protein>
<comment type="caution">
    <text evidence="2">The sequence shown here is derived from an EMBL/GenBank/DDBJ whole genome shotgun (WGS) entry which is preliminary data.</text>
</comment>
<name>A0AAN6JJ83_9PEZI</name>
<evidence type="ECO:0000313" key="3">
    <source>
        <dbReference type="Proteomes" id="UP001168146"/>
    </source>
</evidence>
<sequence>MADDDMTAERPPIDDNVIGANDVDVAYSIARYAMDVNAPGRRKYQRTFLWTTSDNRISYSVEKHGPPHGHDSAARLPSEEEQTGDGDDIKEYLEVGVVLGLEPTKYHPSGQISGRNKAGEAARMAAGTLQRGDSEMGVFTPVIDHINTGVGMKYYVGCVREEGRLHPHTVDQASVFFYAEFWEGSTLSQSLNVRKPILSNNVRKHAARNQEYAERIGPAVANPLIVTTSDNLVARLQSTFNLYDQTQSAKHLKHVKEPLDTASTDLKLGSDTHNVGVVAFYDYDDPFEQSDAVAVIAELKSAHPDMAELSTQLVTKVRDAMATNEELRAELPYSSLGYFLTMCDIYFSMESDDDQTSAVVKEVLHFVSIHNMFTPGWPTPQSVLQSARSTVR</sequence>